<dbReference type="EMBL" id="CAKLBY020000031">
    <property type="protein sequence ID" value="CAK7906874.1"/>
    <property type="molecule type" value="Genomic_DNA"/>
</dbReference>
<comment type="caution">
    <text evidence="1">The sequence shown here is derived from an EMBL/GenBank/DDBJ whole genome shotgun (WGS) entry which is preliminary data.</text>
</comment>
<accession>A0AAV1T7I1</accession>
<protein>
    <submittedName>
        <fullName evidence="1">Uncharacterized protein</fullName>
    </submittedName>
</protein>
<dbReference type="Proteomes" id="UP001162060">
    <property type="component" value="Unassembled WGS sequence"/>
</dbReference>
<reference evidence="1" key="1">
    <citation type="submission" date="2024-01" db="EMBL/GenBank/DDBJ databases">
        <authorList>
            <person name="Webb A."/>
        </authorList>
    </citation>
    <scope>NUCLEOTIDE SEQUENCE</scope>
    <source>
        <strain evidence="1">Pm1</strain>
    </source>
</reference>
<name>A0AAV1T7I1_9STRA</name>
<organism evidence="1 2">
    <name type="scientific">Peronospora matthiolae</name>
    <dbReference type="NCBI Taxonomy" id="2874970"/>
    <lineage>
        <taxon>Eukaryota</taxon>
        <taxon>Sar</taxon>
        <taxon>Stramenopiles</taxon>
        <taxon>Oomycota</taxon>
        <taxon>Peronosporomycetes</taxon>
        <taxon>Peronosporales</taxon>
        <taxon>Peronosporaceae</taxon>
        <taxon>Peronospora</taxon>
    </lineage>
</organism>
<sequence>MPAASAPLDPAPPANSSCVDSMMVHAPGIDIEAEIATRDGVEVFTTLSIYPGSSPERQPWLRLRQMTDAEHDSAAATMQLFAEVLASKIVDADSWGTDKGYTSAIPDRLREVFQPYSVVHVHAAPPSHTKPR</sequence>
<dbReference type="AlphaFoldDB" id="A0AAV1T7I1"/>
<proteinExistence type="predicted"/>
<evidence type="ECO:0000313" key="2">
    <source>
        <dbReference type="Proteomes" id="UP001162060"/>
    </source>
</evidence>
<evidence type="ECO:0000313" key="1">
    <source>
        <dbReference type="EMBL" id="CAK7906874.1"/>
    </source>
</evidence>
<gene>
    <name evidence="1" type="ORF">PM001_LOCUS3421</name>
</gene>